<evidence type="ECO:0000256" key="5">
    <source>
        <dbReference type="ARBA" id="ARBA00023136"/>
    </source>
</evidence>
<dbReference type="NCBIfam" id="TIGR00231">
    <property type="entry name" value="small_GTP"/>
    <property type="match status" value="1"/>
</dbReference>
<evidence type="ECO:0000256" key="3">
    <source>
        <dbReference type="ARBA" id="ARBA00022741"/>
    </source>
</evidence>
<dbReference type="PRINTS" id="PR00449">
    <property type="entry name" value="RASTRNSFRMNG"/>
</dbReference>
<evidence type="ECO:0000313" key="10">
    <source>
        <dbReference type="Proteomes" id="UP000886520"/>
    </source>
</evidence>
<comment type="subcellular location">
    <subcellularLocation>
        <location evidence="8">Endomembrane system</location>
        <topology evidence="8">Lipid-anchor</topology>
    </subcellularLocation>
</comment>
<dbReference type="InterPro" id="IPR001806">
    <property type="entry name" value="Small_GTPase"/>
</dbReference>
<dbReference type="PROSITE" id="PS51420">
    <property type="entry name" value="RHO"/>
    <property type="match status" value="1"/>
</dbReference>
<reference evidence="9" key="1">
    <citation type="submission" date="2021-01" db="EMBL/GenBank/DDBJ databases">
        <title>Adiantum capillus-veneris genome.</title>
        <authorList>
            <person name="Fang Y."/>
            <person name="Liao Q."/>
        </authorList>
    </citation>
    <scope>NUCLEOTIDE SEQUENCE</scope>
    <source>
        <strain evidence="9">H3</strain>
        <tissue evidence="9">Leaf</tissue>
    </source>
</reference>
<dbReference type="SMART" id="SM00175">
    <property type="entry name" value="RAB"/>
    <property type="match status" value="1"/>
</dbReference>
<comment type="similarity">
    <text evidence="1">Belongs to the small GTPase superfamily. Rab family.</text>
</comment>
<dbReference type="PROSITE" id="PS51421">
    <property type="entry name" value="RAS"/>
    <property type="match status" value="1"/>
</dbReference>
<dbReference type="FunFam" id="3.40.50.300:FF:000274">
    <property type="entry name" value="ras-related protein RABA5a"/>
    <property type="match status" value="1"/>
</dbReference>
<organism evidence="9 10">
    <name type="scientific">Adiantum capillus-veneris</name>
    <name type="common">Maidenhair fern</name>
    <dbReference type="NCBI Taxonomy" id="13818"/>
    <lineage>
        <taxon>Eukaryota</taxon>
        <taxon>Viridiplantae</taxon>
        <taxon>Streptophyta</taxon>
        <taxon>Embryophyta</taxon>
        <taxon>Tracheophyta</taxon>
        <taxon>Polypodiopsida</taxon>
        <taxon>Polypodiidae</taxon>
        <taxon>Polypodiales</taxon>
        <taxon>Pteridineae</taxon>
        <taxon>Pteridaceae</taxon>
        <taxon>Vittarioideae</taxon>
        <taxon>Adiantum</taxon>
    </lineage>
</organism>
<dbReference type="SMART" id="SM00173">
    <property type="entry name" value="RAS"/>
    <property type="match status" value="1"/>
</dbReference>
<dbReference type="Proteomes" id="UP000886520">
    <property type="component" value="Chromosome 6"/>
</dbReference>
<dbReference type="PROSITE" id="PS51419">
    <property type="entry name" value="RAB"/>
    <property type="match status" value="1"/>
</dbReference>
<protein>
    <submittedName>
        <fullName evidence="9">Uncharacterized protein</fullName>
    </submittedName>
</protein>
<keyword evidence="2" id="KW-0150">Chloroplast</keyword>
<dbReference type="InterPro" id="IPR027417">
    <property type="entry name" value="P-loop_NTPase"/>
</dbReference>
<dbReference type="PANTHER" id="PTHR47979">
    <property type="entry name" value="DRAB11-RELATED"/>
    <property type="match status" value="1"/>
</dbReference>
<dbReference type="GO" id="GO:0012505">
    <property type="term" value="C:endomembrane system"/>
    <property type="evidence" value="ECO:0007669"/>
    <property type="project" value="UniProtKB-SubCell"/>
</dbReference>
<dbReference type="AlphaFoldDB" id="A0A9D4ZMA3"/>
<keyword evidence="5" id="KW-0472">Membrane</keyword>
<dbReference type="Gene3D" id="3.40.50.300">
    <property type="entry name" value="P-loop containing nucleotide triphosphate hydrolases"/>
    <property type="match status" value="1"/>
</dbReference>
<evidence type="ECO:0000313" key="9">
    <source>
        <dbReference type="EMBL" id="KAI5078506.1"/>
    </source>
</evidence>
<accession>A0A9D4ZMA3</accession>
<evidence type="ECO:0000256" key="1">
    <source>
        <dbReference type="ARBA" id="ARBA00006270"/>
    </source>
</evidence>
<evidence type="ECO:0000256" key="8">
    <source>
        <dbReference type="ARBA" id="ARBA00037868"/>
    </source>
</evidence>
<proteinExistence type="inferred from homology"/>
<gene>
    <name evidence="9" type="ORF">GOP47_0006177</name>
</gene>
<keyword evidence="2" id="KW-0934">Plastid</keyword>
<dbReference type="Pfam" id="PF00071">
    <property type="entry name" value="Ras"/>
    <property type="match status" value="1"/>
</dbReference>
<name>A0A9D4ZMA3_ADICA</name>
<evidence type="ECO:0000256" key="2">
    <source>
        <dbReference type="ARBA" id="ARBA00022528"/>
    </source>
</evidence>
<dbReference type="CDD" id="cd01868">
    <property type="entry name" value="Rab11_like"/>
    <property type="match status" value="1"/>
</dbReference>
<evidence type="ECO:0000256" key="4">
    <source>
        <dbReference type="ARBA" id="ARBA00023134"/>
    </source>
</evidence>
<keyword evidence="4" id="KW-0342">GTP-binding</keyword>
<dbReference type="GO" id="GO:0005525">
    <property type="term" value="F:GTP binding"/>
    <property type="evidence" value="ECO:0007669"/>
    <property type="project" value="UniProtKB-KW"/>
</dbReference>
<dbReference type="InterPro" id="IPR005225">
    <property type="entry name" value="Small_GTP-bd"/>
</dbReference>
<dbReference type="EMBL" id="JABFUD020000006">
    <property type="protein sequence ID" value="KAI5078506.1"/>
    <property type="molecule type" value="Genomic_DNA"/>
</dbReference>
<keyword evidence="6" id="KW-0449">Lipoprotein</keyword>
<dbReference type="GO" id="GO:0003924">
    <property type="term" value="F:GTPase activity"/>
    <property type="evidence" value="ECO:0007669"/>
    <property type="project" value="InterPro"/>
</dbReference>
<dbReference type="SMART" id="SM00176">
    <property type="entry name" value="RAN"/>
    <property type="match status" value="1"/>
</dbReference>
<dbReference type="SUPFAM" id="SSF52540">
    <property type="entry name" value="P-loop containing nucleoside triphosphate hydrolases"/>
    <property type="match status" value="1"/>
</dbReference>
<keyword evidence="3" id="KW-0547">Nucleotide-binding</keyword>
<dbReference type="OrthoDB" id="9989112at2759"/>
<keyword evidence="7" id="KW-0636">Prenylation</keyword>
<evidence type="ECO:0000256" key="6">
    <source>
        <dbReference type="ARBA" id="ARBA00023288"/>
    </source>
</evidence>
<evidence type="ECO:0000256" key="7">
    <source>
        <dbReference type="ARBA" id="ARBA00023289"/>
    </source>
</evidence>
<dbReference type="SMART" id="SM00174">
    <property type="entry name" value="RHO"/>
    <property type="match status" value="1"/>
</dbReference>
<keyword evidence="10" id="KW-1185">Reference proteome</keyword>
<sequence>MASFHGSGKEGDYEELYKVVIIGDSGVGKSNLLSRYSRDEFHVKSKATIGVEFQTQAVDVGDDSGRHVQVQIWDTAGQERFRAVTSAYYRGALGALIVYDVTRKLTFENTARWLEELRMHSNTTIVIMLVGNKSDLEEAREVSIGEGSTYAEAKGLIFMETSALNANNVSCAFEMVVREIHNQITHNSRPLSSASYSYYCKSELSNNKNGLTMVEDPNQNLCLAHKFSQCCYN</sequence>
<comment type="caution">
    <text evidence="9">The sequence shown here is derived from an EMBL/GenBank/DDBJ whole genome shotgun (WGS) entry which is preliminary data.</text>
</comment>
<dbReference type="InterPro" id="IPR050209">
    <property type="entry name" value="Rab_GTPases_membrane_traffic"/>
</dbReference>